<dbReference type="Gene3D" id="2.30.29.30">
    <property type="entry name" value="Pleckstrin-homology domain (PH domain)/Phosphotyrosine-binding domain (PTB)"/>
    <property type="match status" value="1"/>
</dbReference>
<dbReference type="SUPFAM" id="SSF103657">
    <property type="entry name" value="BAR/IMD domain-like"/>
    <property type="match status" value="1"/>
</dbReference>
<keyword evidence="1" id="KW-0488">Methylation</keyword>
<feature type="compositionally biased region" description="Basic and acidic residues" evidence="7">
    <location>
        <begin position="632"/>
        <end position="649"/>
    </location>
</feature>
<feature type="region of interest" description="Disordered" evidence="7">
    <location>
        <begin position="229"/>
        <end position="410"/>
    </location>
</feature>
<dbReference type="SUPFAM" id="SSF50729">
    <property type="entry name" value="PH domain-like"/>
    <property type="match status" value="1"/>
</dbReference>
<dbReference type="FunFam" id="2.60.200.20:FF:000004">
    <property type="entry name" value="pleckstrin homology-like domain family B member 1 isoform X1"/>
    <property type="match status" value="1"/>
</dbReference>
<evidence type="ECO:0000256" key="3">
    <source>
        <dbReference type="ARBA" id="ARBA00023054"/>
    </source>
</evidence>
<feature type="compositionally biased region" description="Polar residues" evidence="7">
    <location>
        <begin position="1258"/>
        <end position="1282"/>
    </location>
</feature>
<gene>
    <name evidence="10" type="primary">LOC113058358</name>
</gene>
<evidence type="ECO:0000256" key="7">
    <source>
        <dbReference type="SAM" id="MobiDB-lite"/>
    </source>
</evidence>
<evidence type="ECO:0000256" key="2">
    <source>
        <dbReference type="ARBA" id="ARBA00022553"/>
    </source>
</evidence>
<feature type="region of interest" description="Disordered" evidence="7">
    <location>
        <begin position="1245"/>
        <end position="1282"/>
    </location>
</feature>
<dbReference type="SUPFAM" id="SSF49879">
    <property type="entry name" value="SMAD/FHA domain"/>
    <property type="match status" value="1"/>
</dbReference>
<dbReference type="InterPro" id="IPR001849">
    <property type="entry name" value="PH_domain"/>
</dbReference>
<feature type="compositionally biased region" description="Polar residues" evidence="7">
    <location>
        <begin position="323"/>
        <end position="332"/>
    </location>
</feature>
<dbReference type="PANTHER" id="PTHR12156:SF30">
    <property type="entry name" value="PLECKSTRIN HOMOLOGY-LIKE DOMAIN FAMILY B MEMBER 1 ISOFORM X1"/>
    <property type="match status" value="1"/>
</dbReference>
<keyword evidence="3 6" id="KW-0175">Coiled coil</keyword>
<feature type="region of interest" description="Disordered" evidence="7">
    <location>
        <begin position="169"/>
        <end position="211"/>
    </location>
</feature>
<dbReference type="Pfam" id="PF00498">
    <property type="entry name" value="FHA"/>
    <property type="match status" value="1"/>
</dbReference>
<evidence type="ECO:0000256" key="4">
    <source>
        <dbReference type="ARBA" id="ARBA00069090"/>
    </source>
</evidence>
<feature type="region of interest" description="Disordered" evidence="7">
    <location>
        <begin position="612"/>
        <end position="658"/>
    </location>
</feature>
<organism evidence="9 10">
    <name type="scientific">Carassius auratus</name>
    <name type="common">Goldfish</name>
    <dbReference type="NCBI Taxonomy" id="7957"/>
    <lineage>
        <taxon>Eukaryota</taxon>
        <taxon>Metazoa</taxon>
        <taxon>Chordata</taxon>
        <taxon>Craniata</taxon>
        <taxon>Vertebrata</taxon>
        <taxon>Euteleostomi</taxon>
        <taxon>Actinopterygii</taxon>
        <taxon>Neopterygii</taxon>
        <taxon>Teleostei</taxon>
        <taxon>Ostariophysi</taxon>
        <taxon>Cypriniformes</taxon>
        <taxon>Cyprinidae</taxon>
        <taxon>Cyprininae</taxon>
        <taxon>Carassius</taxon>
    </lineage>
</organism>
<name>A0A6P6LEZ4_CARAU</name>
<feature type="compositionally biased region" description="Polar residues" evidence="7">
    <location>
        <begin position="183"/>
        <end position="197"/>
    </location>
</feature>
<feature type="region of interest" description="Disordered" evidence="7">
    <location>
        <begin position="1119"/>
        <end position="1155"/>
    </location>
</feature>
<sequence length="1511" mass="168334">MMLKKVRFQDPHVPERVSENTLVMDSLNQNFTIGHQSHQVLQSTPLDLIETGKALKVQAERPHLVSLGSGRLSTAITLLPLPEGKTTLGHGGMDINIQGPGISAQHCFIENQAGLITLHPCGNQCSMDGLPVTKPVRLSQGCMLCFGQSTFFRFNHPEEAFRMKSMMPEGGQTASLKNRAHTDSGNLVNGNHSSSVPKSHLVSNERVRPEHSAIVSSIEKDLQDIMDSLVMDDPQPSSSKKPSGQPISQSPLSPMLNGGGRFLLSPPTSPGAMSVGSSYENTSPLSPLSPLSSPSAASSGSYNSPSPSGCQDQLHTLPPVPMRSSSYNFTSQPPIPQPRTILPSYSGGNSESKVCESPRLQRKALLEAPPSPKPSRRGLNQDSSVAKTPDSPIQTHSLPAVSISTAPTDYPSVSRVLVPGSPRLTPKFFTASPFSSPSSPRNKTAIVLQDRSSSPQPQPDRSLTSSPSNQLSPPSRSFQPPLDPIVHIIQGGPPQPHPRTLQPPESPRLARRNLEGSSMRELPPLSPSIARRGVPVLPGALPGTLRTPESPSPRMVPESPRLRRKAGSPTEEPFSPRGIRARSPSPTSGLMGEGSGWKDSFGNSLSSAFSLGSLPGSSPRSSPRSHRKMSAGHRDLRMPHPGMRERKNSISEISDNEDDLLEYHRRQREERLREQEMERLERQRLETILNLCAEYNKGDGPAGDLGLGSRDQLNVRHPSLDSVSSASLRVTQRHRGSREESLKEDSNSTESAQQDRRTPPALLNGQNGQAEDSLGSGSIGRLELGYLEEERVRVLAKVDELKARITELEQQLQESKQEAEMERALLQGERQAELEHIEAETEIINQLQRKLSELESTIQREKDKERANVDAEREALERLQDEYNELTSQLHNCPESLREQLQEQLKREAETLEAATKQFEDLEFQQLEKESSLEEERETISQQLLQDRAQYHSSITKRKEKVASLESQASQLGIQATQECERLAKDRSLTLQLLQKEKERLASLERRYQSLTGGKTFPKSSNTIKEEYVTVGQLHQIYGMPKVESSPTSPIQLLQSSLADSAFSYLPSPHGSSLSLSFERQSDWGRPQMPALNLEHWYPPLPLLAKAFSSRKPVQVYRSRLDSDTSQSSLRPKISTGLSPTYTTATLGRNTPTRSPLMVANSTGSLPRNLAATLQDIETKRQLALQQKGQQVIEEQRRRLAELKQKAAVEAQCQWEALHGSQTQINSPFCSTSGPVVHHSILHHTAPSSGEQPYDTLSLESSDSMDTSISTGNNSACSPDNMSSASCMDALKIEEMEKMLKEAQLEKARLIESRERETHTRKLMLEEERRRREEAEKRLKEETIHREQLIEKEVKMRAKNFSQARPMTRYLPIRKEEFDLRSHIESSGHSVDTCYHVILTEKMCKGYLVKMGGKIKSWKKRWFVFDRLKRTFSYYADKHESKLKGVIYFQAIEEVYYDHLRSATKSPNPSLTFCVKTHDRLYYMVAPSAEAMRMWMDVIVTGAEGYTQFIN</sequence>
<feature type="region of interest" description="Disordered" evidence="7">
    <location>
        <begin position="701"/>
        <end position="777"/>
    </location>
</feature>
<dbReference type="PROSITE" id="PS50003">
    <property type="entry name" value="PH_DOMAIN"/>
    <property type="match status" value="1"/>
</dbReference>
<evidence type="ECO:0000256" key="5">
    <source>
        <dbReference type="ARBA" id="ARBA00077655"/>
    </source>
</evidence>
<evidence type="ECO:0000313" key="9">
    <source>
        <dbReference type="Proteomes" id="UP000515129"/>
    </source>
</evidence>
<dbReference type="Gene3D" id="2.60.200.20">
    <property type="match status" value="1"/>
</dbReference>
<accession>A0A6P6LEZ4</accession>
<feature type="compositionally biased region" description="Polar residues" evidence="7">
    <location>
        <begin position="463"/>
        <end position="478"/>
    </location>
</feature>
<proteinExistence type="predicted"/>
<feature type="domain" description="PH" evidence="8">
    <location>
        <begin position="1401"/>
        <end position="1504"/>
    </location>
</feature>
<feature type="coiled-coil region" evidence="6">
    <location>
        <begin position="791"/>
        <end position="925"/>
    </location>
</feature>
<dbReference type="GO" id="GO:0070507">
    <property type="term" value="P:regulation of microtubule cytoskeleton organization"/>
    <property type="evidence" value="ECO:0007669"/>
    <property type="project" value="TreeGrafter"/>
</dbReference>
<dbReference type="Proteomes" id="UP000515129">
    <property type="component" value="Chromosome 40"/>
</dbReference>
<dbReference type="CDD" id="cd22713">
    <property type="entry name" value="FHA_PHLB1"/>
    <property type="match status" value="1"/>
</dbReference>
<evidence type="ECO:0000259" key="8">
    <source>
        <dbReference type="PROSITE" id="PS50003"/>
    </source>
</evidence>
<feature type="coiled-coil region" evidence="6">
    <location>
        <begin position="1293"/>
        <end position="1352"/>
    </location>
</feature>
<feature type="compositionally biased region" description="Low complexity" evidence="7">
    <location>
        <begin position="612"/>
        <end position="622"/>
    </location>
</feature>
<feature type="compositionally biased region" description="Basic and acidic residues" evidence="7">
    <location>
        <begin position="737"/>
        <end position="746"/>
    </location>
</feature>
<dbReference type="CDD" id="cd14673">
    <property type="entry name" value="PH_PHLDB1_2"/>
    <property type="match status" value="1"/>
</dbReference>
<dbReference type="RefSeq" id="XP_026081961.1">
    <property type="nucleotide sequence ID" value="XM_026226176.1"/>
</dbReference>
<dbReference type="InterPro" id="IPR037810">
    <property type="entry name" value="PHLDB1/2/3_PH"/>
</dbReference>
<feature type="region of interest" description="Disordered" evidence="7">
    <location>
        <begin position="429"/>
        <end position="598"/>
    </location>
</feature>
<evidence type="ECO:0000256" key="1">
    <source>
        <dbReference type="ARBA" id="ARBA00022481"/>
    </source>
</evidence>
<dbReference type="InterPro" id="IPR011993">
    <property type="entry name" value="PH-like_dom_sf"/>
</dbReference>
<keyword evidence="9" id="KW-1185">Reference proteome</keyword>
<feature type="compositionally biased region" description="Polar residues" evidence="7">
    <location>
        <begin position="721"/>
        <end position="730"/>
    </location>
</feature>
<reference evidence="10" key="1">
    <citation type="submission" date="2025-08" db="UniProtKB">
        <authorList>
            <consortium name="RefSeq"/>
        </authorList>
    </citation>
    <scope>IDENTIFICATION</scope>
    <source>
        <strain evidence="10">Wakin</strain>
        <tissue evidence="10">Muscle</tissue>
    </source>
</reference>
<feature type="compositionally biased region" description="Low complexity" evidence="7">
    <location>
        <begin position="283"/>
        <end position="308"/>
    </location>
</feature>
<feature type="compositionally biased region" description="Polar residues" evidence="7">
    <location>
        <begin position="378"/>
        <end position="407"/>
    </location>
</feature>
<dbReference type="GeneID" id="113058358"/>
<keyword evidence="2" id="KW-0597">Phosphoprotein</keyword>
<dbReference type="InterPro" id="IPR008984">
    <property type="entry name" value="SMAD_FHA_dom_sf"/>
</dbReference>
<feature type="coiled-coil region" evidence="6">
    <location>
        <begin position="987"/>
        <end position="1014"/>
    </location>
</feature>
<feature type="compositionally biased region" description="Low complexity" evidence="7">
    <location>
        <begin position="449"/>
        <end position="462"/>
    </location>
</feature>
<dbReference type="GO" id="GO:0045180">
    <property type="term" value="C:basal cortex"/>
    <property type="evidence" value="ECO:0007669"/>
    <property type="project" value="TreeGrafter"/>
</dbReference>
<dbReference type="FunFam" id="2.30.29.30:FF:000006">
    <property type="entry name" value="Pleckstrin homology like domain family B member 1"/>
    <property type="match status" value="1"/>
</dbReference>
<dbReference type="Pfam" id="PF00169">
    <property type="entry name" value="PH"/>
    <property type="match status" value="1"/>
</dbReference>
<dbReference type="SMART" id="SM00233">
    <property type="entry name" value="PH"/>
    <property type="match status" value="1"/>
</dbReference>
<dbReference type="InterPro" id="IPR000253">
    <property type="entry name" value="FHA_dom"/>
</dbReference>
<protein>
    <recommendedName>
        <fullName evidence="4">Pleckstrin homology-like domain family B member 1</fullName>
    </recommendedName>
    <alternativeName>
        <fullName evidence="5">Protein LL5-alpha</fullName>
    </alternativeName>
</protein>
<dbReference type="InterPro" id="IPR052212">
    <property type="entry name" value="PH-like_domain"/>
</dbReference>
<dbReference type="PANTHER" id="PTHR12156">
    <property type="entry name" value="PLECKSTRIN HOMOLOGY-LIKE DOMAIN, FAMILY B, MEMBER 3"/>
    <property type="match status" value="1"/>
</dbReference>
<feature type="compositionally biased region" description="Low complexity" evidence="7">
    <location>
        <begin position="234"/>
        <end position="251"/>
    </location>
</feature>
<feature type="compositionally biased region" description="Polar residues" evidence="7">
    <location>
        <begin position="1124"/>
        <end position="1155"/>
    </location>
</feature>
<evidence type="ECO:0000256" key="6">
    <source>
        <dbReference type="SAM" id="Coils"/>
    </source>
</evidence>
<dbReference type="InterPro" id="IPR027267">
    <property type="entry name" value="AH/BAR_dom_sf"/>
</dbReference>
<evidence type="ECO:0000313" key="10">
    <source>
        <dbReference type="RefSeq" id="XP_026081961.1"/>
    </source>
</evidence>